<accession>A0A4S3ZZK6</accession>
<dbReference type="Proteomes" id="UP000307507">
    <property type="component" value="Unassembled WGS sequence"/>
</dbReference>
<comment type="caution">
    <text evidence="2">The sequence shown here is derived from an EMBL/GenBank/DDBJ whole genome shotgun (WGS) entry which is preliminary data.</text>
</comment>
<evidence type="ECO:0008006" key="4">
    <source>
        <dbReference type="Google" id="ProtNLM"/>
    </source>
</evidence>
<sequence>MFQLYKKRNFNELVGDTFSFFKLYGRHYFRNYLIVNGGFVLILLVLVFFLFKVFYEGTLSGLNNGAPGNQFDSFIAENFLLFLGFGGLSAILMLIISLISYLYPVVYLDLLSRKKDFDTAEITRMVKSKIGKVLLFFILSMFTAIPLIALTFILSFALAFILIGIPIILLLIPAAGSWLSLSFYNYISTDDDYFASLSKAFRMMKSKFWPIIGSTFVMYLIVQAIVGTISMIPYIIGVASVFTTLDNPGSFDPESSNPFSFFVIMMLLVFVLSVLLNFFMQNLLLVNNGVIYYSIREESENNTSKNDIDLIGTQSE</sequence>
<evidence type="ECO:0000313" key="3">
    <source>
        <dbReference type="Proteomes" id="UP000307507"/>
    </source>
</evidence>
<feature type="transmembrane region" description="Helical" evidence="1">
    <location>
        <begin position="160"/>
        <end position="187"/>
    </location>
</feature>
<dbReference type="RefSeq" id="WP_136402428.1">
    <property type="nucleotide sequence ID" value="NZ_SSNZ01000002.1"/>
</dbReference>
<feature type="transmembrane region" description="Helical" evidence="1">
    <location>
        <begin position="208"/>
        <end position="239"/>
    </location>
</feature>
<protein>
    <recommendedName>
        <fullName evidence="4">Glycerophosphoryl diester phosphodiesterase membrane domain-containing protein</fullName>
    </recommendedName>
</protein>
<keyword evidence="1" id="KW-1133">Transmembrane helix</keyword>
<dbReference type="OrthoDB" id="1149172at2"/>
<feature type="transmembrane region" description="Helical" evidence="1">
    <location>
        <begin position="32"/>
        <end position="55"/>
    </location>
</feature>
<keyword evidence="1" id="KW-0472">Membrane</keyword>
<feature type="transmembrane region" description="Helical" evidence="1">
    <location>
        <begin position="259"/>
        <end position="279"/>
    </location>
</feature>
<evidence type="ECO:0000256" key="1">
    <source>
        <dbReference type="SAM" id="Phobius"/>
    </source>
</evidence>
<name>A0A4S3ZZK6_9FLAO</name>
<keyword evidence="3" id="KW-1185">Reference proteome</keyword>
<reference evidence="2 3" key="1">
    <citation type="submission" date="2019-04" db="EMBL/GenBank/DDBJ databases">
        <title>Flavobacterium sp. nov. isolated from construction timber.</title>
        <authorList>
            <person name="Lin S.-Y."/>
            <person name="Chang C.-T."/>
            <person name="Young C.-C."/>
        </authorList>
    </citation>
    <scope>NUCLEOTIDE SEQUENCE [LARGE SCALE GENOMIC DNA]</scope>
    <source>
        <strain evidence="2 3">CC-CTC003</strain>
    </source>
</reference>
<dbReference type="EMBL" id="SSNZ01000002">
    <property type="protein sequence ID" value="THF51444.1"/>
    <property type="molecule type" value="Genomic_DNA"/>
</dbReference>
<dbReference type="AlphaFoldDB" id="A0A4S3ZZK6"/>
<proteinExistence type="predicted"/>
<gene>
    <name evidence="2" type="ORF">E6C50_06690</name>
</gene>
<evidence type="ECO:0000313" key="2">
    <source>
        <dbReference type="EMBL" id="THF51444.1"/>
    </source>
</evidence>
<feature type="transmembrane region" description="Helical" evidence="1">
    <location>
        <begin position="133"/>
        <end position="154"/>
    </location>
</feature>
<organism evidence="2 3">
    <name type="scientific">Flavobacterium supellecticarium</name>
    <dbReference type="NCBI Taxonomy" id="2565924"/>
    <lineage>
        <taxon>Bacteria</taxon>
        <taxon>Pseudomonadati</taxon>
        <taxon>Bacteroidota</taxon>
        <taxon>Flavobacteriia</taxon>
        <taxon>Flavobacteriales</taxon>
        <taxon>Flavobacteriaceae</taxon>
        <taxon>Flavobacterium</taxon>
    </lineage>
</organism>
<feature type="transmembrane region" description="Helical" evidence="1">
    <location>
        <begin position="79"/>
        <end position="106"/>
    </location>
</feature>
<keyword evidence="1" id="KW-0812">Transmembrane</keyword>